<dbReference type="PROSITE" id="PS50928">
    <property type="entry name" value="ABC_TM1"/>
    <property type="match status" value="1"/>
</dbReference>
<feature type="transmembrane region" description="Helical" evidence="5">
    <location>
        <begin position="171"/>
        <end position="190"/>
    </location>
</feature>
<comment type="subcellular location">
    <subcellularLocation>
        <location evidence="5">Cell membrane</location>
        <topology evidence="5">Multi-pass membrane protein</topology>
    </subcellularLocation>
    <subcellularLocation>
        <location evidence="1">Membrane</location>
        <topology evidence="1">Multi-pass membrane protein</topology>
    </subcellularLocation>
</comment>
<evidence type="ECO:0000256" key="2">
    <source>
        <dbReference type="ARBA" id="ARBA00022692"/>
    </source>
</evidence>
<accession>A0A0S1XFH1</accession>
<dbReference type="EMBL" id="CP013050">
    <property type="protein sequence ID" value="ALM76541.1"/>
    <property type="molecule type" value="Genomic_DNA"/>
</dbReference>
<evidence type="ECO:0000313" key="7">
    <source>
        <dbReference type="EMBL" id="ALM76541.1"/>
    </source>
</evidence>
<dbReference type="PATRIC" id="fig|55802.8.peg.2639"/>
<comment type="similarity">
    <text evidence="5">Belongs to the binding-protein-dependent transport system permease family.</text>
</comment>
<keyword evidence="4 5" id="KW-0472">Membrane</keyword>
<evidence type="ECO:0000259" key="6">
    <source>
        <dbReference type="PROSITE" id="PS50928"/>
    </source>
</evidence>
<keyword evidence="3 5" id="KW-1133">Transmembrane helix</keyword>
<protein>
    <submittedName>
        <fullName evidence="7">Binding-protein-dependent transport systems inner membrane component</fullName>
    </submittedName>
</protein>
<evidence type="ECO:0000256" key="1">
    <source>
        <dbReference type="ARBA" id="ARBA00004141"/>
    </source>
</evidence>
<evidence type="ECO:0000256" key="5">
    <source>
        <dbReference type="RuleBase" id="RU363032"/>
    </source>
</evidence>
<dbReference type="PANTHER" id="PTHR43376:SF1">
    <property type="entry name" value="OLIGOPEPTIDE TRANSPORT SYSTEM PERMEASE PROTEIN"/>
    <property type="match status" value="1"/>
</dbReference>
<dbReference type="PANTHER" id="PTHR43376">
    <property type="entry name" value="OLIGOPEPTIDE TRANSPORT SYSTEM PERMEASE PROTEIN"/>
    <property type="match status" value="1"/>
</dbReference>
<dbReference type="GO" id="GO:0005886">
    <property type="term" value="C:plasma membrane"/>
    <property type="evidence" value="ECO:0007669"/>
    <property type="project" value="UniProtKB-SubCell"/>
</dbReference>
<dbReference type="Proteomes" id="UP000066042">
    <property type="component" value="Chromosome"/>
</dbReference>
<gene>
    <name evidence="7" type="ORF">TBCH5v1_2653</name>
</gene>
<dbReference type="SUPFAM" id="SSF161098">
    <property type="entry name" value="MetI-like"/>
    <property type="match status" value="1"/>
</dbReference>
<sequence>MAEMDSSSSALKGYLPVLKWFTKRLLIALITIYFAVTLSFFVVKAMPGDPVQALIQMFISQYYMDYDSAKSLAEAAAPFIPKGSVLHQYVSYLVNFIHGNLGVSISYSTGTPVWDLLVQAIPWTVLVVGSALIISFAIGILIGTGMAYVHGSKIDSFLAVFFSIIRSIPEYVVALVLLIVFGFHFRWFPTRGAYSPNVTPRFNLPFIKDVLKHAALPILSWVIVHVSGWALSMRASTVTVLGEDYITYAKIRGLPSRRILISYIGKNAILPLFTSFMLSIGFMFGGSVFIEYIFAYPGVGNLLYQAITMRDTYLMLGVFNIIIVAVVISALIADILYGVIDPRIRRGA</sequence>
<evidence type="ECO:0000313" key="8">
    <source>
        <dbReference type="Proteomes" id="UP000066042"/>
    </source>
</evidence>
<reference evidence="7 8" key="1">
    <citation type="journal article" date="2016" name="Genome Announc.">
        <title>Complete genome sequence of the hyperthermophilic and piezophilic archaeon Thermococcus barophilus Ch5, capable of growth at the expense of hydrogenogenesis from carbon monoxide and formate.</title>
        <authorList>
            <person name="Oger P."/>
            <person name="Sokolova T.G."/>
            <person name="Kozhevnikova D.A."/>
            <person name="Taranov E.A."/>
            <person name="Vannier P."/>
            <person name="Lee H.S."/>
            <person name="Kwon K.K."/>
            <person name="Kang S.G."/>
            <person name="Lee J.H."/>
            <person name="Bonch-Osmolovskaya E.A."/>
            <person name="Lebedinsky A.V."/>
        </authorList>
    </citation>
    <scope>NUCLEOTIDE SEQUENCE [LARGE SCALE GENOMIC DNA]</scope>
    <source>
        <strain evidence="8">Ch5</strain>
    </source>
</reference>
<feature type="transmembrane region" description="Helical" evidence="5">
    <location>
        <begin position="268"/>
        <end position="294"/>
    </location>
</feature>
<dbReference type="InterPro" id="IPR000515">
    <property type="entry name" value="MetI-like"/>
</dbReference>
<dbReference type="GO" id="GO:0055085">
    <property type="term" value="P:transmembrane transport"/>
    <property type="evidence" value="ECO:0007669"/>
    <property type="project" value="InterPro"/>
</dbReference>
<evidence type="ECO:0000256" key="4">
    <source>
        <dbReference type="ARBA" id="ARBA00023136"/>
    </source>
</evidence>
<dbReference type="Gene3D" id="1.10.3720.10">
    <property type="entry name" value="MetI-like"/>
    <property type="match status" value="1"/>
</dbReference>
<name>A0A0S1XFH1_THEBA</name>
<proteinExistence type="inferred from homology"/>
<dbReference type="AlphaFoldDB" id="A0A0S1XFH1"/>
<feature type="domain" description="ABC transmembrane type-1" evidence="6">
    <location>
        <begin position="121"/>
        <end position="337"/>
    </location>
</feature>
<feature type="transmembrane region" description="Helical" evidence="5">
    <location>
        <begin position="314"/>
        <end position="340"/>
    </location>
</feature>
<keyword evidence="2 5" id="KW-0812">Transmembrane</keyword>
<organism evidence="7 8">
    <name type="scientific">Thermococcus barophilus</name>
    <dbReference type="NCBI Taxonomy" id="55802"/>
    <lineage>
        <taxon>Archaea</taxon>
        <taxon>Methanobacteriati</taxon>
        <taxon>Methanobacteriota</taxon>
        <taxon>Thermococci</taxon>
        <taxon>Thermococcales</taxon>
        <taxon>Thermococcaceae</taxon>
        <taxon>Thermococcus</taxon>
    </lineage>
</organism>
<dbReference type="InterPro" id="IPR035906">
    <property type="entry name" value="MetI-like_sf"/>
</dbReference>
<keyword evidence="5" id="KW-0813">Transport</keyword>
<feature type="transmembrane region" description="Helical" evidence="5">
    <location>
        <begin position="120"/>
        <end position="150"/>
    </location>
</feature>
<feature type="transmembrane region" description="Helical" evidence="5">
    <location>
        <begin position="25"/>
        <end position="43"/>
    </location>
</feature>
<dbReference type="Pfam" id="PF00528">
    <property type="entry name" value="BPD_transp_1"/>
    <property type="match status" value="1"/>
</dbReference>
<dbReference type="STRING" id="55802.TBCH5v1_2653"/>
<evidence type="ECO:0000256" key="3">
    <source>
        <dbReference type="ARBA" id="ARBA00022989"/>
    </source>
</evidence>